<sequence length="75" mass="8418">MVTSIHVVPDDSFDDWVVRGELGDEFGHYPTKEGAEQVAEAIAQAREAELVVHLPDGRTKRRSFKKGWIARLLGK</sequence>
<evidence type="ECO:0000313" key="1">
    <source>
        <dbReference type="EMBL" id="APG09751.1"/>
    </source>
</evidence>
<proteinExistence type="predicted"/>
<dbReference type="InterPro" id="IPR018691">
    <property type="entry name" value="DUF2188"/>
</dbReference>
<evidence type="ECO:0000313" key="2">
    <source>
        <dbReference type="Proteomes" id="UP000181962"/>
    </source>
</evidence>
<reference evidence="1 2" key="1">
    <citation type="submission" date="2016-11" db="EMBL/GenBank/DDBJ databases">
        <title>Complete Genome Sequence of Bradyrhizobium sp. strain J5, an isolated from soybean nodule in Hokkaido.</title>
        <authorList>
            <person name="Kanehara K."/>
        </authorList>
    </citation>
    <scope>NUCLEOTIDE SEQUENCE [LARGE SCALE GENOMIC DNA]</scope>
    <source>
        <strain evidence="1 2">J5</strain>
    </source>
</reference>
<dbReference type="Pfam" id="PF09954">
    <property type="entry name" value="DUF2188"/>
    <property type="match status" value="1"/>
</dbReference>
<dbReference type="Proteomes" id="UP000181962">
    <property type="component" value="Chromosome"/>
</dbReference>
<protein>
    <recommendedName>
        <fullName evidence="3">DUF2188 domain-containing protein</fullName>
    </recommendedName>
</protein>
<name>A0A1L3F8X6_BRAJP</name>
<organism evidence="1 2">
    <name type="scientific">Bradyrhizobium japonicum</name>
    <dbReference type="NCBI Taxonomy" id="375"/>
    <lineage>
        <taxon>Bacteria</taxon>
        <taxon>Pseudomonadati</taxon>
        <taxon>Pseudomonadota</taxon>
        <taxon>Alphaproteobacteria</taxon>
        <taxon>Hyphomicrobiales</taxon>
        <taxon>Nitrobacteraceae</taxon>
        <taxon>Bradyrhizobium</taxon>
    </lineage>
</organism>
<evidence type="ECO:0008006" key="3">
    <source>
        <dbReference type="Google" id="ProtNLM"/>
    </source>
</evidence>
<dbReference type="RefSeq" id="WP_071910899.1">
    <property type="nucleotide sequence ID" value="NZ_CP017637.1"/>
</dbReference>
<dbReference type="OrthoDB" id="8246587at2"/>
<gene>
    <name evidence="1" type="ORF">BKD09_15540</name>
</gene>
<dbReference type="EMBL" id="CP017637">
    <property type="protein sequence ID" value="APG09751.1"/>
    <property type="molecule type" value="Genomic_DNA"/>
</dbReference>
<accession>A0A1L3F8X6</accession>
<dbReference type="AlphaFoldDB" id="A0A1L3F8X6"/>